<name>A0A412NDV3_MEDGN</name>
<feature type="coiled-coil region" evidence="1">
    <location>
        <begin position="9"/>
        <end position="55"/>
    </location>
</feature>
<dbReference type="AlphaFoldDB" id="A0A412NDV3"/>
<sequence>MKESLGSFWDEWEKETELEEKKLKEMQDKIHKQYLENMQEEKQMKQEQIRKMQKRYNFSIEDERIQIALERLESLAVDRFRNYDYSAQKSFDDVWWSVLHEVDLYEEGEETEFRSIRSVEATKKWLKSFSHLCAEKVPEEYKAEEVK</sequence>
<gene>
    <name evidence="2" type="ORF">DWX36_12765</name>
</gene>
<comment type="caution">
    <text evidence="2">The sequence shown here is derived from an EMBL/GenBank/DDBJ whole genome shotgun (WGS) entry which is preliminary data.</text>
</comment>
<accession>A0A412NDV3</accession>
<dbReference type="EMBL" id="QRWQ01000014">
    <property type="protein sequence ID" value="RGT36952.1"/>
    <property type="molecule type" value="Genomic_DNA"/>
</dbReference>
<evidence type="ECO:0000256" key="1">
    <source>
        <dbReference type="SAM" id="Coils"/>
    </source>
</evidence>
<dbReference type="RefSeq" id="WP_118047155.1">
    <property type="nucleotide sequence ID" value="NZ_QRWQ01000014.1"/>
</dbReference>
<evidence type="ECO:0000313" key="2">
    <source>
        <dbReference type="EMBL" id="RGT36952.1"/>
    </source>
</evidence>
<keyword evidence="1" id="KW-0175">Coiled coil</keyword>
<organism evidence="2 3">
    <name type="scientific">Mediterraneibacter gnavus</name>
    <name type="common">Ruminococcus gnavus</name>
    <dbReference type="NCBI Taxonomy" id="33038"/>
    <lineage>
        <taxon>Bacteria</taxon>
        <taxon>Bacillati</taxon>
        <taxon>Bacillota</taxon>
        <taxon>Clostridia</taxon>
        <taxon>Lachnospirales</taxon>
        <taxon>Lachnospiraceae</taxon>
        <taxon>Mediterraneibacter</taxon>
    </lineage>
</organism>
<dbReference type="Proteomes" id="UP000283834">
    <property type="component" value="Unassembled WGS sequence"/>
</dbReference>
<proteinExistence type="predicted"/>
<reference evidence="2 3" key="1">
    <citation type="submission" date="2018-08" db="EMBL/GenBank/DDBJ databases">
        <title>A genome reference for cultivated species of the human gut microbiota.</title>
        <authorList>
            <person name="Zou Y."/>
            <person name="Xue W."/>
            <person name="Luo G."/>
        </authorList>
    </citation>
    <scope>NUCLEOTIDE SEQUENCE [LARGE SCALE GENOMIC DNA]</scope>
    <source>
        <strain evidence="2 3">AF19-16AC</strain>
    </source>
</reference>
<protein>
    <submittedName>
        <fullName evidence="2">Uncharacterized protein</fullName>
    </submittedName>
</protein>
<evidence type="ECO:0000313" key="3">
    <source>
        <dbReference type="Proteomes" id="UP000283834"/>
    </source>
</evidence>